<accession>A0A4Q5J065</accession>
<dbReference type="OrthoDB" id="3829914at2"/>
<evidence type="ECO:0000313" key="2">
    <source>
        <dbReference type="Proteomes" id="UP000291189"/>
    </source>
</evidence>
<dbReference type="EMBL" id="SDPU01000027">
    <property type="protein sequence ID" value="RYU10998.1"/>
    <property type="molecule type" value="Genomic_DNA"/>
</dbReference>
<dbReference type="AlphaFoldDB" id="A0A4Q5J065"/>
<dbReference type="Proteomes" id="UP000291189">
    <property type="component" value="Unassembled WGS sequence"/>
</dbReference>
<proteinExistence type="predicted"/>
<keyword evidence="2" id="KW-1185">Reference proteome</keyword>
<sequence>MTTRRPILHARLDTGDTVDDPSEDALFLLLEDIDTQDALWIIVEKAGTDEVYAQCIRLEDGSYQVERRLGDESTHETVQVADMRTAHERLTSWAFTL</sequence>
<protein>
    <submittedName>
        <fullName evidence="1">Uncharacterized protein</fullName>
    </submittedName>
</protein>
<gene>
    <name evidence="1" type="ORF">ETU37_14915</name>
</gene>
<dbReference type="RefSeq" id="WP_129988138.1">
    <property type="nucleotide sequence ID" value="NZ_SDPU01000027.1"/>
</dbReference>
<name>A0A4Q5J065_9ACTN</name>
<organism evidence="1 2">
    <name type="scientific">Nocardioides iriomotensis</name>
    <dbReference type="NCBI Taxonomy" id="715784"/>
    <lineage>
        <taxon>Bacteria</taxon>
        <taxon>Bacillati</taxon>
        <taxon>Actinomycetota</taxon>
        <taxon>Actinomycetes</taxon>
        <taxon>Propionibacteriales</taxon>
        <taxon>Nocardioidaceae</taxon>
        <taxon>Nocardioides</taxon>
    </lineage>
</organism>
<reference evidence="1 2" key="1">
    <citation type="submission" date="2019-01" db="EMBL/GenBank/DDBJ databases">
        <title>Nocardioides guangzhouensis sp. nov., an actinobacterium isolated from soil.</title>
        <authorList>
            <person name="Fu Y."/>
            <person name="Cai Y."/>
            <person name="Lin Z."/>
            <person name="Chen P."/>
        </authorList>
    </citation>
    <scope>NUCLEOTIDE SEQUENCE [LARGE SCALE GENOMIC DNA]</scope>
    <source>
        <strain evidence="1 2">NBRC 105384</strain>
    </source>
</reference>
<comment type="caution">
    <text evidence="1">The sequence shown here is derived from an EMBL/GenBank/DDBJ whole genome shotgun (WGS) entry which is preliminary data.</text>
</comment>
<evidence type="ECO:0000313" key="1">
    <source>
        <dbReference type="EMBL" id="RYU10998.1"/>
    </source>
</evidence>